<dbReference type="Pfam" id="PF00126">
    <property type="entry name" value="HTH_1"/>
    <property type="match status" value="1"/>
</dbReference>
<dbReference type="PANTHER" id="PTHR30126">
    <property type="entry name" value="HTH-TYPE TRANSCRIPTIONAL REGULATOR"/>
    <property type="match status" value="1"/>
</dbReference>
<dbReference type="InterPro" id="IPR036388">
    <property type="entry name" value="WH-like_DNA-bd_sf"/>
</dbReference>
<sequence length="285" mass="32412">MNIRNLKLFVRLAYHKNFSQTALENNITPSALSRIIKGMEDELGFIICERNNRVVRITEQGKKLLETAKKIDEIWFDYKSSLNKKHTFSGKLKIFSSVTASYSHLPFLIKKIQNISDQIAISVSTGDHEMGFKYVASGQCDLSICIKPTQNLQNTNFFNLSEIKLILIYPTNFKTSFCLDSIFKHPIILPSQGFIRAKINNWLKINNLTPPIFAEVTGNEIIANMVSLGYGFGIIPEPVLEFCPVSNKISKYQLDSLPCFSLGVLYKTEKNSLVNALMREMFYSD</sequence>
<dbReference type="Gene3D" id="1.10.10.10">
    <property type="entry name" value="Winged helix-like DNA-binding domain superfamily/Winged helix DNA-binding domain"/>
    <property type="match status" value="1"/>
</dbReference>
<dbReference type="KEGG" id="pmai:CF386_03235"/>
<organism evidence="6 7">
    <name type="scientific">Paraphotobacterium marinum</name>
    <dbReference type="NCBI Taxonomy" id="1755811"/>
    <lineage>
        <taxon>Bacteria</taxon>
        <taxon>Pseudomonadati</taxon>
        <taxon>Pseudomonadota</taxon>
        <taxon>Gammaproteobacteria</taxon>
        <taxon>Vibrionales</taxon>
        <taxon>Vibrionaceae</taxon>
        <taxon>Paraphotobacterium</taxon>
    </lineage>
</organism>
<dbReference type="Pfam" id="PF03466">
    <property type="entry name" value="LysR_substrate"/>
    <property type="match status" value="1"/>
</dbReference>
<evidence type="ECO:0000313" key="7">
    <source>
        <dbReference type="Proteomes" id="UP000242175"/>
    </source>
</evidence>
<feature type="domain" description="HTH lysR-type" evidence="5">
    <location>
        <begin position="1"/>
        <end position="58"/>
    </location>
</feature>
<dbReference type="InterPro" id="IPR000847">
    <property type="entry name" value="LysR_HTH_N"/>
</dbReference>
<accession>A0A220VCP9</accession>
<dbReference type="PANTHER" id="PTHR30126:SF81">
    <property type="entry name" value="HTH-TYPE TRANSCRIPTIONAL REGULATOR ILVY"/>
    <property type="match status" value="1"/>
</dbReference>
<dbReference type="Gene3D" id="3.40.190.10">
    <property type="entry name" value="Periplasmic binding protein-like II"/>
    <property type="match status" value="2"/>
</dbReference>
<dbReference type="SUPFAM" id="SSF46785">
    <property type="entry name" value="Winged helix' DNA-binding domain"/>
    <property type="match status" value="1"/>
</dbReference>
<dbReference type="SUPFAM" id="SSF53850">
    <property type="entry name" value="Periplasmic binding protein-like II"/>
    <property type="match status" value="1"/>
</dbReference>
<dbReference type="Proteomes" id="UP000242175">
    <property type="component" value="Chromosome large"/>
</dbReference>
<dbReference type="InterPro" id="IPR036390">
    <property type="entry name" value="WH_DNA-bd_sf"/>
</dbReference>
<name>A0A220VCP9_9GAMM</name>
<dbReference type="RefSeq" id="WP_089073028.1">
    <property type="nucleotide sequence ID" value="NZ_CBCSAM010000012.1"/>
</dbReference>
<dbReference type="GO" id="GO:0000976">
    <property type="term" value="F:transcription cis-regulatory region binding"/>
    <property type="evidence" value="ECO:0007669"/>
    <property type="project" value="TreeGrafter"/>
</dbReference>
<dbReference type="EMBL" id="CP022355">
    <property type="protein sequence ID" value="ASK78119.1"/>
    <property type="molecule type" value="Genomic_DNA"/>
</dbReference>
<gene>
    <name evidence="6" type="ORF">CF386_03235</name>
</gene>
<dbReference type="InterPro" id="IPR005119">
    <property type="entry name" value="LysR_subst-bd"/>
</dbReference>
<evidence type="ECO:0000256" key="3">
    <source>
        <dbReference type="ARBA" id="ARBA00023125"/>
    </source>
</evidence>
<dbReference type="AlphaFoldDB" id="A0A220VCP9"/>
<proteinExistence type="inferred from homology"/>
<evidence type="ECO:0000259" key="5">
    <source>
        <dbReference type="PROSITE" id="PS50931"/>
    </source>
</evidence>
<keyword evidence="3" id="KW-0238">DNA-binding</keyword>
<dbReference type="OrthoDB" id="9803735at2"/>
<evidence type="ECO:0000256" key="4">
    <source>
        <dbReference type="ARBA" id="ARBA00023163"/>
    </source>
</evidence>
<dbReference type="GO" id="GO:0003700">
    <property type="term" value="F:DNA-binding transcription factor activity"/>
    <property type="evidence" value="ECO:0007669"/>
    <property type="project" value="InterPro"/>
</dbReference>
<evidence type="ECO:0000256" key="2">
    <source>
        <dbReference type="ARBA" id="ARBA00023015"/>
    </source>
</evidence>
<keyword evidence="7" id="KW-1185">Reference proteome</keyword>
<evidence type="ECO:0000256" key="1">
    <source>
        <dbReference type="ARBA" id="ARBA00009437"/>
    </source>
</evidence>
<protein>
    <recommendedName>
        <fullName evidence="5">HTH lysR-type domain-containing protein</fullName>
    </recommendedName>
</protein>
<evidence type="ECO:0000313" key="6">
    <source>
        <dbReference type="EMBL" id="ASK78119.1"/>
    </source>
</evidence>
<reference evidence="6 7" key="1">
    <citation type="journal article" date="2016" name="Int. J. Syst. Evol. Microbiol.">
        <title>Paraphotobacterium marinum gen. nov., sp. nov., a member of the family Vibrionaceae, isolated from surface seawater.</title>
        <authorList>
            <person name="Huang Z."/>
            <person name="Dong C."/>
            <person name="Shao Z."/>
        </authorList>
    </citation>
    <scope>NUCLEOTIDE SEQUENCE [LARGE SCALE GENOMIC DNA]</scope>
    <source>
        <strain evidence="6 7">NSCS20N07D</strain>
    </source>
</reference>
<comment type="similarity">
    <text evidence="1">Belongs to the LysR transcriptional regulatory family.</text>
</comment>
<keyword evidence="2" id="KW-0805">Transcription regulation</keyword>
<keyword evidence="4" id="KW-0804">Transcription</keyword>
<dbReference type="PROSITE" id="PS50931">
    <property type="entry name" value="HTH_LYSR"/>
    <property type="match status" value="1"/>
</dbReference>